<dbReference type="Pfam" id="PF00106">
    <property type="entry name" value="adh_short"/>
    <property type="match status" value="1"/>
</dbReference>
<dbReference type="PANTHER" id="PTHR42901">
    <property type="entry name" value="ALCOHOL DEHYDROGENASE"/>
    <property type="match status" value="1"/>
</dbReference>
<organism evidence="4 5">
    <name type="scientific">Winogradskyella eximia</name>
    <dbReference type="NCBI Taxonomy" id="262006"/>
    <lineage>
        <taxon>Bacteria</taxon>
        <taxon>Pseudomonadati</taxon>
        <taxon>Bacteroidota</taxon>
        <taxon>Flavobacteriia</taxon>
        <taxon>Flavobacteriales</taxon>
        <taxon>Flavobacteriaceae</taxon>
        <taxon>Winogradskyella</taxon>
    </lineage>
</organism>
<dbReference type="SUPFAM" id="SSF51735">
    <property type="entry name" value="NAD(P)-binding Rossmann-fold domains"/>
    <property type="match status" value="1"/>
</dbReference>
<dbReference type="AlphaFoldDB" id="A0A3D9H154"/>
<dbReference type="InterPro" id="IPR002347">
    <property type="entry name" value="SDR_fam"/>
</dbReference>
<gene>
    <name evidence="4" type="ORF">DFQ10_109163</name>
</gene>
<accession>A0A3D9H154</accession>
<dbReference type="Proteomes" id="UP000256980">
    <property type="component" value="Unassembled WGS sequence"/>
</dbReference>
<dbReference type="RefSeq" id="WP_115818624.1">
    <property type="nucleotide sequence ID" value="NZ_QRDV01000009.1"/>
</dbReference>
<dbReference type="GO" id="GO:0016491">
    <property type="term" value="F:oxidoreductase activity"/>
    <property type="evidence" value="ECO:0007669"/>
    <property type="project" value="UniProtKB-KW"/>
</dbReference>
<dbReference type="OrthoDB" id="9787298at2"/>
<proteinExistence type="inferred from homology"/>
<dbReference type="Gene3D" id="3.40.50.720">
    <property type="entry name" value="NAD(P)-binding Rossmann-like Domain"/>
    <property type="match status" value="1"/>
</dbReference>
<evidence type="ECO:0000313" key="5">
    <source>
        <dbReference type="Proteomes" id="UP000256980"/>
    </source>
</evidence>
<comment type="caution">
    <text evidence="4">The sequence shown here is derived from an EMBL/GenBank/DDBJ whole genome shotgun (WGS) entry which is preliminary data.</text>
</comment>
<name>A0A3D9H154_9FLAO</name>
<dbReference type="CDD" id="cd05233">
    <property type="entry name" value="SDR_c"/>
    <property type="match status" value="1"/>
</dbReference>
<sequence>MSKNIIITGTSRGIGFELVHLFANQGHNVLALSRNAKPVSNLHFDNISSFAFDLCNEDDYQKVTDFIKEEWKHVDILINNAGAIINKPFAETTFQDFTKVYQTNVFGVSELTRTVLPFLKRDGHVVTISSMGGIQGSMKFPGLSAYSSSKGAVITLVELLAEEYKETGPQFNVLALGAVQTEMLEEAFPGYKAPTTAKEMAEYIQNFALTGNKYYNGKVLQVSNSTP</sequence>
<evidence type="ECO:0000256" key="1">
    <source>
        <dbReference type="ARBA" id="ARBA00006484"/>
    </source>
</evidence>
<dbReference type="InterPro" id="IPR036291">
    <property type="entry name" value="NAD(P)-bd_dom_sf"/>
</dbReference>
<protein>
    <submittedName>
        <fullName evidence="4">Short-subunit dehydrogenase</fullName>
    </submittedName>
</protein>
<keyword evidence="5" id="KW-1185">Reference proteome</keyword>
<dbReference type="EMBL" id="QRDV01000009">
    <property type="protein sequence ID" value="RED42268.1"/>
    <property type="molecule type" value="Genomic_DNA"/>
</dbReference>
<keyword evidence="2" id="KW-0560">Oxidoreductase</keyword>
<dbReference type="PANTHER" id="PTHR42901:SF1">
    <property type="entry name" value="ALCOHOL DEHYDROGENASE"/>
    <property type="match status" value="1"/>
</dbReference>
<evidence type="ECO:0000313" key="4">
    <source>
        <dbReference type="EMBL" id="RED42268.1"/>
    </source>
</evidence>
<dbReference type="PRINTS" id="PR00081">
    <property type="entry name" value="GDHRDH"/>
</dbReference>
<reference evidence="4 5" key="1">
    <citation type="submission" date="2018-07" db="EMBL/GenBank/DDBJ databases">
        <title>Genomic Encyclopedia of Type Strains, Phase III (KMG-III): the genomes of soil and plant-associated and newly described type strains.</title>
        <authorList>
            <person name="Whitman W."/>
        </authorList>
    </citation>
    <scope>NUCLEOTIDE SEQUENCE [LARGE SCALE GENOMIC DNA]</scope>
    <source>
        <strain evidence="4 5">CECT 7946</strain>
    </source>
</reference>
<comment type="similarity">
    <text evidence="1 3">Belongs to the short-chain dehydrogenases/reductases (SDR) family.</text>
</comment>
<dbReference type="PRINTS" id="PR00080">
    <property type="entry name" value="SDRFAMILY"/>
</dbReference>
<evidence type="ECO:0000256" key="2">
    <source>
        <dbReference type="ARBA" id="ARBA00023002"/>
    </source>
</evidence>
<evidence type="ECO:0000256" key="3">
    <source>
        <dbReference type="RuleBase" id="RU000363"/>
    </source>
</evidence>